<dbReference type="InterPro" id="IPR047112">
    <property type="entry name" value="RecG/Mfd"/>
</dbReference>
<dbReference type="PROSITE" id="PS51192">
    <property type="entry name" value="HELICASE_ATP_BIND_1"/>
    <property type="match status" value="1"/>
</dbReference>
<dbReference type="Gene3D" id="3.40.50.300">
    <property type="entry name" value="P-loop containing nucleotide triphosphate hydrolases"/>
    <property type="match status" value="2"/>
</dbReference>
<evidence type="ECO:0000259" key="11">
    <source>
        <dbReference type="PROSITE" id="PS51194"/>
    </source>
</evidence>
<evidence type="ECO:0000256" key="2">
    <source>
        <dbReference type="ARBA" id="ARBA00022741"/>
    </source>
</evidence>
<dbReference type="SUPFAM" id="SSF141259">
    <property type="entry name" value="CarD-like"/>
    <property type="match status" value="1"/>
</dbReference>
<dbReference type="Pfam" id="PF03461">
    <property type="entry name" value="TRCF"/>
    <property type="match status" value="1"/>
</dbReference>
<dbReference type="Proteomes" id="UP001060070">
    <property type="component" value="Plasmid unnamed"/>
</dbReference>
<dbReference type="InterPro" id="IPR004576">
    <property type="entry name" value="Mfd"/>
</dbReference>
<keyword evidence="2 9" id="KW-0547">Nucleotide-binding</keyword>
<dbReference type="InterPro" id="IPR037235">
    <property type="entry name" value="TRCF-like_C_D7"/>
</dbReference>
<comment type="function">
    <text evidence="9">Couples transcription and DNA repair by recognizing RNA polymerase (RNAP) stalled at DNA lesions. Mediates ATP-dependent release of RNAP and its truncated transcript from the DNA, and recruitment of nucleotide excision repair machinery to the damaged site.</text>
</comment>
<protein>
    <recommendedName>
        <fullName evidence="9">Transcription-repair-coupling factor</fullName>
        <shortName evidence="9">TRCF</shortName>
        <ecNumber evidence="9">3.6.4.-</ecNumber>
    </recommendedName>
</protein>
<keyword evidence="8 9" id="KW-0234">DNA repair</keyword>
<evidence type="ECO:0000259" key="10">
    <source>
        <dbReference type="PROSITE" id="PS51192"/>
    </source>
</evidence>
<dbReference type="InterPro" id="IPR003711">
    <property type="entry name" value="CarD-like/TRCF_RID"/>
</dbReference>
<keyword evidence="1 9" id="KW-0963">Cytoplasm</keyword>
<keyword evidence="7 9" id="KW-0238">DNA-binding</keyword>
<dbReference type="GO" id="GO:0000716">
    <property type="term" value="P:transcription-coupled nucleotide-excision repair, DNA damage recognition"/>
    <property type="evidence" value="ECO:0007669"/>
    <property type="project" value="UniProtKB-UniRule"/>
</dbReference>
<geneLocation type="plasmid" evidence="12 13">
    <name>unnamed</name>
</geneLocation>
<dbReference type="InterPro" id="IPR036101">
    <property type="entry name" value="CarD-like/TRCF_RID_sf"/>
</dbReference>
<reference evidence="12 13" key="1">
    <citation type="journal article" date="2022" name="Microbiol. Resour. Announc.">
        <title>Complete Genome Sequence of Mesorhizobium ciceri Strain R30, a Rhizobium Used as a Commercial Inoculant for Chickpea in Argentina.</title>
        <authorList>
            <person name="Foresto E."/>
            <person name="Revale S."/>
            <person name="Primo E."/>
            <person name="Nievas F."/>
            <person name="Carezzano E."/>
            <person name="Puente M."/>
            <person name="Alzari P."/>
            <person name="Mart M."/>
            <person name="Ben-Assaya M."/>
            <person name="Mornico D."/>
            <person name="Santoro M."/>
            <person name="Mart F."/>
            <person name="Giordano W."/>
            <person name="Bogino P."/>
        </authorList>
    </citation>
    <scope>NUCLEOTIDE SEQUENCE [LARGE SCALE GENOMIC DNA]</scope>
    <source>
        <strain evidence="12 13">R30</strain>
    </source>
</reference>
<name>A0AB38TKS3_9HYPH</name>
<dbReference type="PROSITE" id="PS51194">
    <property type="entry name" value="HELICASE_CTER"/>
    <property type="match status" value="1"/>
</dbReference>
<dbReference type="Gene3D" id="3.40.50.11180">
    <property type="match status" value="1"/>
</dbReference>
<evidence type="ECO:0000256" key="4">
    <source>
        <dbReference type="ARBA" id="ARBA00022801"/>
    </source>
</evidence>
<dbReference type="GO" id="GO:0016787">
    <property type="term" value="F:hydrolase activity"/>
    <property type="evidence" value="ECO:0007669"/>
    <property type="project" value="UniProtKB-KW"/>
</dbReference>
<dbReference type="SMART" id="SM01058">
    <property type="entry name" value="CarD_TRCF"/>
    <property type="match status" value="1"/>
</dbReference>
<sequence length="1129" mass="122712">MRAARNGVAVLTFFWGQGEISVNRHISRTDVEQIDHTDDSGFTIEHGVPPSSAIAAALAGGLEASRHKHIIHITASERSADEIVGALRQFLPHAEIILLPSWDCLPYDRVWPTRANMGRRLRALCHMATKPDRARIAVMSIEASLQRVPPAQVIAGGFAILEVGQKFDRDDFRTRSEAFGYVVDERVDEPGEIAFRGDLMDIFPAGAEDPVRVVLGPDSCIRELKTYDPISQLSDQVRDSIAVGPASELMFKAGDHPELTAMRATSMEERLVALFGAMPSVFDSASSASISFLEGIDGQPLDKILDLIEDARRARQEAAGREKPLPEQFYLSREEWDASVRNRSTRLAVSAERVPKFFRQARPGYEIAEFVTRQTSAGARVVLTGDASELQRADRLLNRKLGRRAEEAVDLPQILSAARGSLLKAGFVLDEGFVDAQSGIAMVAAADLFGPALKADAGMAASILEPELRIGDVVVHEDHGLGVLAAVEQVDLAGQHQDVVRLEYHGGASLLVPVDDFGKIWRYGSEPEAVSLDRLNGEGWPKRREAALREIDRLAKRLVGLAEMRSSQPAEIIKPSRADLARFAAKFPYTETPDQAAAIRAVLDDLSSGRTMNRLVCGDVGFGKTEVALRACAAAALCGKQVAVIAPTTVLARQHYETFSRRFAGTGLQVAHLSRMVGAAKAKAAKEGLRSGQVTIVVGTQALASRSVTFANLGLLVIDEEHRFGVKLKLALRNMAPCLHTLSMSATPIPRTLQSALSGIQDVSVLNSPPAKRRPVRTILAAFDPASVRAALLREFRRGGQSFFVVPRIEDIGPVSDQLNRLVPELGVMTAHGEMKGRQLDEVMVGFADGDGDILLSTDIIESGLDVPRANTIIVWRPDRFGLAQLHQLRGRVGRGAMQAAAFLLTEPGVELADGTRARLSTMLALDRLGSGLAISQRDLDLRGAGDLFGEDQAGHMKLIGVGLYEHLLERAVSAAGEGADPNRQLANINVPAKGAFPESYVNEPTVRVGLYARLSRIRSDLDLDAFSEELEDRFGDMPGEVTVLLELTRLRIAASELGVGKVDVGPEAVAITLRNKPLASRWRDRKVLGLEYRNGRVIFRRIEPRVSGIDAVRLALDAIRAVQPKHEV</sequence>
<keyword evidence="6 9" id="KW-0067">ATP-binding</keyword>
<dbReference type="InterPro" id="IPR011545">
    <property type="entry name" value="DEAD/DEAH_box_helicase_dom"/>
</dbReference>
<dbReference type="AlphaFoldDB" id="A0AB38TKS3"/>
<dbReference type="Gene3D" id="3.90.1150.50">
    <property type="entry name" value="Transcription-repair-coupling factor, D7 domain"/>
    <property type="match status" value="1"/>
</dbReference>
<keyword evidence="3 9" id="KW-0227">DNA damage</keyword>
<evidence type="ECO:0000256" key="7">
    <source>
        <dbReference type="ARBA" id="ARBA00023125"/>
    </source>
</evidence>
<dbReference type="Pfam" id="PF00271">
    <property type="entry name" value="Helicase_C"/>
    <property type="match status" value="1"/>
</dbReference>
<dbReference type="GO" id="GO:0003678">
    <property type="term" value="F:DNA helicase activity"/>
    <property type="evidence" value="ECO:0007669"/>
    <property type="project" value="TreeGrafter"/>
</dbReference>
<evidence type="ECO:0000256" key="8">
    <source>
        <dbReference type="ARBA" id="ARBA00023204"/>
    </source>
</evidence>
<evidence type="ECO:0000256" key="9">
    <source>
        <dbReference type="HAMAP-Rule" id="MF_00969"/>
    </source>
</evidence>
<gene>
    <name evidence="9" type="primary">mfd</name>
    <name evidence="12" type="ORF">LRP29_32845</name>
</gene>
<dbReference type="InterPro" id="IPR014001">
    <property type="entry name" value="Helicase_ATP-bd"/>
</dbReference>
<dbReference type="SMART" id="SM00487">
    <property type="entry name" value="DEXDc"/>
    <property type="match status" value="1"/>
</dbReference>
<dbReference type="InterPro" id="IPR041471">
    <property type="entry name" value="UvrB_inter"/>
</dbReference>
<dbReference type="SMART" id="SM00982">
    <property type="entry name" value="TRCF"/>
    <property type="match status" value="1"/>
</dbReference>
<dbReference type="EMBL" id="CP088148">
    <property type="protein sequence ID" value="UTU55129.1"/>
    <property type="molecule type" value="Genomic_DNA"/>
</dbReference>
<dbReference type="InterPro" id="IPR001650">
    <property type="entry name" value="Helicase_C-like"/>
</dbReference>
<proteinExistence type="inferred from homology"/>
<feature type="domain" description="Helicase C-terminal" evidence="11">
    <location>
        <begin position="787"/>
        <end position="941"/>
    </location>
</feature>
<evidence type="ECO:0000313" key="12">
    <source>
        <dbReference type="EMBL" id="UTU55129.1"/>
    </source>
</evidence>
<dbReference type="Gene3D" id="3.30.2060.10">
    <property type="entry name" value="Penicillin-binding protein 1b domain"/>
    <property type="match status" value="1"/>
</dbReference>
<keyword evidence="12" id="KW-0614">Plasmid</keyword>
<dbReference type="SUPFAM" id="SSF52540">
    <property type="entry name" value="P-loop containing nucleoside triphosphate hydrolases"/>
    <property type="match status" value="3"/>
</dbReference>
<dbReference type="InterPro" id="IPR027417">
    <property type="entry name" value="P-loop_NTPase"/>
</dbReference>
<dbReference type="GO" id="GO:0003684">
    <property type="term" value="F:damaged DNA binding"/>
    <property type="evidence" value="ECO:0007669"/>
    <property type="project" value="InterPro"/>
</dbReference>
<keyword evidence="5 12" id="KW-0347">Helicase</keyword>
<accession>A0AB38TKS3</accession>
<evidence type="ECO:0000256" key="6">
    <source>
        <dbReference type="ARBA" id="ARBA00022840"/>
    </source>
</evidence>
<dbReference type="Pfam" id="PF00270">
    <property type="entry name" value="DEAD"/>
    <property type="match status" value="1"/>
</dbReference>
<dbReference type="SUPFAM" id="SSF143517">
    <property type="entry name" value="TRCF domain-like"/>
    <property type="match status" value="1"/>
</dbReference>
<dbReference type="GO" id="GO:0006355">
    <property type="term" value="P:regulation of DNA-templated transcription"/>
    <property type="evidence" value="ECO:0007669"/>
    <property type="project" value="UniProtKB-UniRule"/>
</dbReference>
<evidence type="ECO:0000313" key="13">
    <source>
        <dbReference type="Proteomes" id="UP001060070"/>
    </source>
</evidence>
<dbReference type="Pfam" id="PF17757">
    <property type="entry name" value="UvrB_inter"/>
    <property type="match status" value="1"/>
</dbReference>
<evidence type="ECO:0000256" key="5">
    <source>
        <dbReference type="ARBA" id="ARBA00022806"/>
    </source>
</evidence>
<evidence type="ECO:0000256" key="1">
    <source>
        <dbReference type="ARBA" id="ARBA00022490"/>
    </source>
</evidence>
<keyword evidence="4 9" id="KW-0378">Hydrolase</keyword>
<comment type="similarity">
    <text evidence="9">In the N-terminal section; belongs to the UvrB family.</text>
</comment>
<dbReference type="GO" id="GO:0005737">
    <property type="term" value="C:cytoplasm"/>
    <property type="evidence" value="ECO:0007669"/>
    <property type="project" value="UniProtKB-SubCell"/>
</dbReference>
<dbReference type="RefSeq" id="WP_024505440.1">
    <property type="nucleotide sequence ID" value="NZ_CP088148.1"/>
</dbReference>
<comment type="subcellular location">
    <subcellularLocation>
        <location evidence="9">Cytoplasm</location>
    </subcellularLocation>
</comment>
<dbReference type="HAMAP" id="MF_00969">
    <property type="entry name" value="TRCF"/>
    <property type="match status" value="1"/>
</dbReference>
<comment type="similarity">
    <text evidence="9">In the C-terminal section; belongs to the helicase family. RecG subfamily.</text>
</comment>
<dbReference type="Pfam" id="PF02559">
    <property type="entry name" value="CarD_TRCF_RID"/>
    <property type="match status" value="1"/>
</dbReference>
<dbReference type="SMART" id="SM00490">
    <property type="entry name" value="HELICc"/>
    <property type="match status" value="1"/>
</dbReference>
<dbReference type="InterPro" id="IPR005118">
    <property type="entry name" value="TRCF_C"/>
</dbReference>
<organism evidence="12 13">
    <name type="scientific">Mesorhizobium ciceri</name>
    <dbReference type="NCBI Taxonomy" id="39645"/>
    <lineage>
        <taxon>Bacteria</taxon>
        <taxon>Pseudomonadati</taxon>
        <taxon>Pseudomonadota</taxon>
        <taxon>Alphaproteobacteria</taxon>
        <taxon>Hyphomicrobiales</taxon>
        <taxon>Phyllobacteriaceae</taxon>
        <taxon>Mesorhizobium</taxon>
    </lineage>
</organism>
<evidence type="ECO:0000256" key="3">
    <source>
        <dbReference type="ARBA" id="ARBA00022763"/>
    </source>
</evidence>
<dbReference type="Gene3D" id="2.40.10.170">
    <property type="match status" value="1"/>
</dbReference>
<dbReference type="PANTHER" id="PTHR47964">
    <property type="entry name" value="ATP-DEPENDENT DNA HELICASE HOMOLOG RECG, CHLOROPLASTIC"/>
    <property type="match status" value="1"/>
</dbReference>
<feature type="domain" description="Helicase ATP-binding" evidence="10">
    <location>
        <begin position="605"/>
        <end position="766"/>
    </location>
</feature>
<dbReference type="GO" id="GO:0005524">
    <property type="term" value="F:ATP binding"/>
    <property type="evidence" value="ECO:0007669"/>
    <property type="project" value="UniProtKB-UniRule"/>
</dbReference>
<keyword evidence="13" id="KW-1185">Reference proteome</keyword>
<dbReference type="EC" id="3.6.4.-" evidence="9"/>
<dbReference type="PANTHER" id="PTHR47964:SF1">
    <property type="entry name" value="ATP-DEPENDENT DNA HELICASE HOMOLOG RECG, CHLOROPLASTIC"/>
    <property type="match status" value="1"/>
</dbReference>